<name>A0ABD2WX16_9HYME</name>
<dbReference type="EMBL" id="JBJJXI010000062">
    <property type="protein sequence ID" value="KAL3397597.1"/>
    <property type="molecule type" value="Genomic_DNA"/>
</dbReference>
<reference evidence="2 3" key="1">
    <citation type="journal article" date="2024" name="bioRxiv">
        <title>A reference genome for Trichogramma kaykai: A tiny desert-dwelling parasitoid wasp with competing sex-ratio distorters.</title>
        <authorList>
            <person name="Culotta J."/>
            <person name="Lindsey A.R."/>
        </authorList>
    </citation>
    <scope>NUCLEOTIDE SEQUENCE [LARGE SCALE GENOMIC DNA]</scope>
    <source>
        <strain evidence="2 3">KSX58</strain>
    </source>
</reference>
<gene>
    <name evidence="2" type="ORF">TKK_008694</name>
</gene>
<sequence>MDGQLPKKEKSSVKIHIPSPSDFADLEEELNKKKTKREPAKTRCGLLDLLPPPKSAADLGKKNSFVPHVLTKKSTDNKDKVKVVPTKPIVSQVTKSAVPLTQKKPEAPVVVSQPSSSLSSLACYYSDSENEEEEVEEKDEKDEMHTKESTSSSASTGMDFFSLSSSSKIPDEHLKPISTEELNEMAGISTANHNELIEENARTQHTEQPGNLLTSTVMNLPREEIILKNKVEFGPKLPIPEQEYHVDQEGNVAFDDKAIEYLCGKRGVKRKQEFSNVDIVEINGEDMKPDEREWLVKALTEEQVVRPVSANSGPGGASKKKHQITYLAHQAKAMELELKNQWAHNKSARQQCRSKYGF</sequence>
<dbReference type="PANTHER" id="PTHR13621">
    <property type="entry name" value="PROLINE-RICH PROTEIN PRCC"/>
    <property type="match status" value="1"/>
</dbReference>
<dbReference type="AlphaFoldDB" id="A0ABD2WX16"/>
<dbReference type="InterPro" id="IPR018800">
    <property type="entry name" value="PRCC"/>
</dbReference>
<feature type="region of interest" description="Disordered" evidence="1">
    <location>
        <begin position="126"/>
        <end position="173"/>
    </location>
</feature>
<evidence type="ECO:0000313" key="3">
    <source>
        <dbReference type="Proteomes" id="UP001627154"/>
    </source>
</evidence>
<feature type="compositionally biased region" description="Acidic residues" evidence="1">
    <location>
        <begin position="128"/>
        <end position="140"/>
    </location>
</feature>
<dbReference type="Pfam" id="PF10253">
    <property type="entry name" value="PRCC"/>
    <property type="match status" value="1"/>
</dbReference>
<evidence type="ECO:0000256" key="1">
    <source>
        <dbReference type="SAM" id="MobiDB-lite"/>
    </source>
</evidence>
<evidence type="ECO:0008006" key="4">
    <source>
        <dbReference type="Google" id="ProtNLM"/>
    </source>
</evidence>
<protein>
    <recommendedName>
        <fullName evidence="4">Proline-rich protein PRCC</fullName>
    </recommendedName>
</protein>
<dbReference type="PANTHER" id="PTHR13621:SF2">
    <property type="entry name" value="PROLINE-RICH PROTEIN PRCC"/>
    <property type="match status" value="1"/>
</dbReference>
<feature type="compositionally biased region" description="Basic and acidic residues" evidence="1">
    <location>
        <begin position="1"/>
        <end position="12"/>
    </location>
</feature>
<feature type="region of interest" description="Disordered" evidence="1">
    <location>
        <begin position="1"/>
        <end position="61"/>
    </location>
</feature>
<keyword evidence="3" id="KW-1185">Reference proteome</keyword>
<accession>A0ABD2WX16</accession>
<comment type="caution">
    <text evidence="2">The sequence shown here is derived from an EMBL/GenBank/DDBJ whole genome shotgun (WGS) entry which is preliminary data.</text>
</comment>
<dbReference type="Proteomes" id="UP001627154">
    <property type="component" value="Unassembled WGS sequence"/>
</dbReference>
<evidence type="ECO:0000313" key="2">
    <source>
        <dbReference type="EMBL" id="KAL3397597.1"/>
    </source>
</evidence>
<feature type="compositionally biased region" description="Basic and acidic residues" evidence="1">
    <location>
        <begin position="29"/>
        <end position="41"/>
    </location>
</feature>
<proteinExistence type="predicted"/>
<organism evidence="2 3">
    <name type="scientific">Trichogramma kaykai</name>
    <dbReference type="NCBI Taxonomy" id="54128"/>
    <lineage>
        <taxon>Eukaryota</taxon>
        <taxon>Metazoa</taxon>
        <taxon>Ecdysozoa</taxon>
        <taxon>Arthropoda</taxon>
        <taxon>Hexapoda</taxon>
        <taxon>Insecta</taxon>
        <taxon>Pterygota</taxon>
        <taxon>Neoptera</taxon>
        <taxon>Endopterygota</taxon>
        <taxon>Hymenoptera</taxon>
        <taxon>Apocrita</taxon>
        <taxon>Proctotrupomorpha</taxon>
        <taxon>Chalcidoidea</taxon>
        <taxon>Trichogrammatidae</taxon>
        <taxon>Trichogramma</taxon>
    </lineage>
</organism>
<feature type="compositionally biased region" description="Polar residues" evidence="1">
    <location>
        <begin position="149"/>
        <end position="168"/>
    </location>
</feature>